<gene>
    <name evidence="2" type="ORF">ACFP90_02570</name>
</gene>
<evidence type="ECO:0000313" key="3">
    <source>
        <dbReference type="Proteomes" id="UP001596317"/>
    </source>
</evidence>
<dbReference type="Proteomes" id="UP001596317">
    <property type="component" value="Unassembled WGS sequence"/>
</dbReference>
<dbReference type="EMBL" id="JBHSWB010000001">
    <property type="protein sequence ID" value="MFC6659378.1"/>
    <property type="molecule type" value="Genomic_DNA"/>
</dbReference>
<protein>
    <submittedName>
        <fullName evidence="2">Uncharacterized protein</fullName>
    </submittedName>
</protein>
<sequence>MPVQNARLTVRDWDGTLRHERYYEHLNPAMQFVTPANGMEVRRTGFGGCLELTFQSLWATLGIGERDVVELDVQDQDTWTREFAGVALKTGNSETPGHSNFKIVGLKKRLQEVRIVNDPVSGDVGAQLRSALQDLITSGQLGEAIVYDAALIPDLGVELDGFAARNRKASELFDFLAATGHGVWDVNADRKVFLRPAALGVGDTLALTEGADVTVTYEDTDSEALVTRVLFTLGQWSDGSLIQTEVGSPAEAEYGTAWTEITYNDPQAWRVTAHTFAKNNAEAITSYAALTDRLGTETDGAPTVILKRTSGGTGEASLTLTLTEPARRIRVELAVAGDGTKAPDYNTEPSVTTDVLVPRGTKVGELTITLAGNVVVQVVPVYTRTGGTAYLTEWIYTPSAELPAGTTVTYTTQGAQTASLIELRPEAFNAEVLEGIAGFHFVLPQRDPTQIRVRGRVTPRPKVTLMKAAGGTYENPVEEYSLHIKAGEDLSTVLKAGQREGAEARAQRWLGQIALRDATLEAVRFGTGACELLRRAGGGVRVPLNPECSISLPSWRPLGTVEQTPTGRVYVSTAVVLPQAAQATVSWVARGVDPERANEALSELVSLLDNATRLYHGDPWLTVLRLAEASEPTKGFGGLSWRGTHTYDLTSPNFTDAQGRTGRTPRGLTGGV</sequence>
<feature type="compositionally biased region" description="Low complexity" evidence="1">
    <location>
        <begin position="659"/>
        <end position="672"/>
    </location>
</feature>
<evidence type="ECO:0000313" key="2">
    <source>
        <dbReference type="EMBL" id="MFC6659378.1"/>
    </source>
</evidence>
<reference evidence="3" key="1">
    <citation type="journal article" date="2019" name="Int. J. Syst. Evol. Microbiol.">
        <title>The Global Catalogue of Microorganisms (GCM) 10K type strain sequencing project: providing services to taxonomists for standard genome sequencing and annotation.</title>
        <authorList>
            <consortium name="The Broad Institute Genomics Platform"/>
            <consortium name="The Broad Institute Genome Sequencing Center for Infectious Disease"/>
            <person name="Wu L."/>
            <person name="Ma J."/>
        </authorList>
    </citation>
    <scope>NUCLEOTIDE SEQUENCE [LARGE SCALE GENOMIC DNA]</scope>
    <source>
        <strain evidence="3">CCUG 63830</strain>
    </source>
</reference>
<keyword evidence="3" id="KW-1185">Reference proteome</keyword>
<dbReference type="RefSeq" id="WP_380053946.1">
    <property type="nucleotide sequence ID" value="NZ_JBHSWB010000001.1"/>
</dbReference>
<feature type="region of interest" description="Disordered" evidence="1">
    <location>
        <begin position="650"/>
        <end position="672"/>
    </location>
</feature>
<evidence type="ECO:0000256" key="1">
    <source>
        <dbReference type="SAM" id="MobiDB-lite"/>
    </source>
</evidence>
<organism evidence="2 3">
    <name type="scientific">Deinococcus multiflagellatus</name>
    <dbReference type="NCBI Taxonomy" id="1656887"/>
    <lineage>
        <taxon>Bacteria</taxon>
        <taxon>Thermotogati</taxon>
        <taxon>Deinococcota</taxon>
        <taxon>Deinococci</taxon>
        <taxon>Deinococcales</taxon>
        <taxon>Deinococcaceae</taxon>
        <taxon>Deinococcus</taxon>
    </lineage>
</organism>
<accession>A0ABW1ZFY5</accession>
<name>A0ABW1ZFY5_9DEIO</name>
<proteinExistence type="predicted"/>
<comment type="caution">
    <text evidence="2">The sequence shown here is derived from an EMBL/GenBank/DDBJ whole genome shotgun (WGS) entry which is preliminary data.</text>
</comment>